<dbReference type="GO" id="GO:0003677">
    <property type="term" value="F:DNA binding"/>
    <property type="evidence" value="ECO:0007669"/>
    <property type="project" value="UniProtKB-KW"/>
</dbReference>
<dbReference type="InterPro" id="IPR000792">
    <property type="entry name" value="Tscrpt_reg_LuxR_C"/>
</dbReference>
<dbReference type="InterPro" id="IPR016032">
    <property type="entry name" value="Sig_transdc_resp-reg_C-effctor"/>
</dbReference>
<dbReference type="GO" id="GO:0006355">
    <property type="term" value="P:regulation of DNA-templated transcription"/>
    <property type="evidence" value="ECO:0007669"/>
    <property type="project" value="InterPro"/>
</dbReference>
<evidence type="ECO:0000256" key="3">
    <source>
        <dbReference type="ARBA" id="ARBA00023163"/>
    </source>
</evidence>
<protein>
    <submittedName>
        <fullName evidence="5">LuxR C-terminal-related transcriptional regulator</fullName>
    </submittedName>
</protein>
<evidence type="ECO:0000259" key="4">
    <source>
        <dbReference type="PROSITE" id="PS50043"/>
    </source>
</evidence>
<dbReference type="EMBL" id="CP146203">
    <property type="protein sequence ID" value="XBH21860.1"/>
    <property type="molecule type" value="Genomic_DNA"/>
</dbReference>
<proteinExistence type="predicted"/>
<reference evidence="5" key="1">
    <citation type="submission" date="2024-02" db="EMBL/GenBank/DDBJ databases">
        <title>Tomenella chthoni gen. nov. sp. nov., a member of the family Jonesiaceae isolated from bat guano.</title>
        <authorList>
            <person name="Miller S.L."/>
            <person name="King J."/>
            <person name="Sankaranarayanan K."/>
            <person name="Lawson P.A."/>
        </authorList>
    </citation>
    <scope>NUCLEOTIDE SEQUENCE</scope>
    <source>
        <strain evidence="5">BS-20</strain>
    </source>
</reference>
<sequence>MHSIERVFEVGEALGQLTAEAQTSNQDTIDPIVSFQYYCSSNALEKAELLLAQNFSALTDLASPHIFRALAQVPMADLGAFPLLLGARFLTGLSDSSTPISWLQRNFHKIVSALESKEAALAPYQVLAREGLLTAINRAMGDGVTAFRHATKMALSLEERDPIAFAKVRESIPLAHALTALTYAHLDHYDLAFHQYRLCEIEAELSHDIQEISRGLGGQAYVSALQGDMRMAKDKTTKSLEFQSNYPGQISLGKISTDIAAIYLDIEQFDFSASAEGLDRIGRDYLGVESWPRIAYAAALTDLHAHGPLVAQAQLNEVLWSSASRPPIVESLHNLLHALQAKLIALTGDFSQPHGILSDLDPNQPTVILASAQLALLEGEFEAAATLALRAEETVAKQFPAAHRFRVEAHVYAAIAALRLGNVEVAKQQGARLLGAMQTLDLFSPISFVRQTDLQELFALLERNGHTEVLSLLSDLPLCGPTVQIQQPLSDTEGAVLRAISAYTTVPKAATALYLSPNTVKFHLKNIYRKIGATNRKEALAKARGMSLL</sequence>
<gene>
    <name evidence="5" type="ORF">V5R04_01125</name>
</gene>
<dbReference type="PANTHER" id="PTHR44688:SF16">
    <property type="entry name" value="DNA-BINDING TRANSCRIPTIONAL ACTIVATOR DEVR_DOSR"/>
    <property type="match status" value="1"/>
</dbReference>
<dbReference type="Pfam" id="PF00196">
    <property type="entry name" value="GerE"/>
    <property type="match status" value="1"/>
</dbReference>
<dbReference type="AlphaFoldDB" id="A0AAU7DXT7"/>
<dbReference type="SMART" id="SM00421">
    <property type="entry name" value="HTH_LUXR"/>
    <property type="match status" value="1"/>
</dbReference>
<dbReference type="CDD" id="cd06170">
    <property type="entry name" value="LuxR_C_like"/>
    <property type="match status" value="1"/>
</dbReference>
<feature type="domain" description="HTH luxR-type" evidence="4">
    <location>
        <begin position="482"/>
        <end position="547"/>
    </location>
</feature>
<dbReference type="PANTHER" id="PTHR44688">
    <property type="entry name" value="DNA-BINDING TRANSCRIPTIONAL ACTIVATOR DEVR_DOSR"/>
    <property type="match status" value="1"/>
</dbReference>
<dbReference type="SUPFAM" id="SSF46894">
    <property type="entry name" value="C-terminal effector domain of the bipartite response regulators"/>
    <property type="match status" value="1"/>
</dbReference>
<keyword evidence="2" id="KW-0238">DNA-binding</keyword>
<keyword evidence="1" id="KW-0805">Transcription regulation</keyword>
<dbReference type="InterPro" id="IPR036388">
    <property type="entry name" value="WH-like_DNA-bd_sf"/>
</dbReference>
<dbReference type="PROSITE" id="PS50043">
    <property type="entry name" value="HTH_LUXR_2"/>
    <property type="match status" value="1"/>
</dbReference>
<keyword evidence="3" id="KW-0804">Transcription</keyword>
<name>A0AAU7DXT7_9MICO</name>
<evidence type="ECO:0000313" key="5">
    <source>
        <dbReference type="EMBL" id="XBH21860.1"/>
    </source>
</evidence>
<evidence type="ECO:0000256" key="1">
    <source>
        <dbReference type="ARBA" id="ARBA00023015"/>
    </source>
</evidence>
<evidence type="ECO:0000256" key="2">
    <source>
        <dbReference type="ARBA" id="ARBA00023125"/>
    </source>
</evidence>
<organism evidence="5">
    <name type="scientific">Jonesiaceae bacterium BS-20</name>
    <dbReference type="NCBI Taxonomy" id="3120821"/>
    <lineage>
        <taxon>Bacteria</taxon>
        <taxon>Bacillati</taxon>
        <taxon>Actinomycetota</taxon>
        <taxon>Actinomycetes</taxon>
        <taxon>Micrococcales</taxon>
        <taxon>Jonesiaceae</taxon>
    </lineage>
</organism>
<dbReference type="Gene3D" id="1.10.10.10">
    <property type="entry name" value="Winged helix-like DNA-binding domain superfamily/Winged helix DNA-binding domain"/>
    <property type="match status" value="1"/>
</dbReference>
<accession>A0AAU7DXT7</accession>